<feature type="compositionally biased region" description="Low complexity" evidence="5">
    <location>
        <begin position="31"/>
        <end position="41"/>
    </location>
</feature>
<accession>A0A949JE60</accession>
<dbReference type="Proteomes" id="UP000694501">
    <property type="component" value="Unassembled WGS sequence"/>
</dbReference>
<feature type="region of interest" description="Disordered" evidence="5">
    <location>
        <begin position="1"/>
        <end position="41"/>
    </location>
</feature>
<dbReference type="SUPFAM" id="SSF89082">
    <property type="entry name" value="Antibiotic binding domain of TipA-like multidrug resistance regulators"/>
    <property type="match status" value="1"/>
</dbReference>
<evidence type="ECO:0000256" key="5">
    <source>
        <dbReference type="SAM" id="MobiDB-lite"/>
    </source>
</evidence>
<dbReference type="GO" id="GO:0003677">
    <property type="term" value="F:DNA binding"/>
    <property type="evidence" value="ECO:0007669"/>
    <property type="project" value="UniProtKB-KW"/>
</dbReference>
<dbReference type="PANTHER" id="PTHR30204">
    <property type="entry name" value="REDOX-CYCLING DRUG-SENSING TRANSCRIPTIONAL ACTIVATOR SOXR"/>
    <property type="match status" value="1"/>
</dbReference>
<dbReference type="InterPro" id="IPR036244">
    <property type="entry name" value="TipA-like_antibiotic-bd"/>
</dbReference>
<evidence type="ECO:0000313" key="7">
    <source>
        <dbReference type="EMBL" id="MBU7598397.1"/>
    </source>
</evidence>
<evidence type="ECO:0000313" key="8">
    <source>
        <dbReference type="Proteomes" id="UP000694501"/>
    </source>
</evidence>
<dbReference type="InterPro" id="IPR000551">
    <property type="entry name" value="MerR-type_HTH_dom"/>
</dbReference>
<dbReference type="Gene3D" id="1.10.490.50">
    <property type="entry name" value="Antibiotic binding domain of TipA-like multidrug resistance regulators"/>
    <property type="match status" value="1"/>
</dbReference>
<dbReference type="Pfam" id="PF13411">
    <property type="entry name" value="MerR_1"/>
    <property type="match status" value="1"/>
</dbReference>
<name>A0A949JE60_9ACTN</name>
<evidence type="ECO:0000259" key="6">
    <source>
        <dbReference type="PROSITE" id="PS50937"/>
    </source>
</evidence>
<keyword evidence="8" id="KW-1185">Reference proteome</keyword>
<dbReference type="SMART" id="SM00422">
    <property type="entry name" value="HTH_MERR"/>
    <property type="match status" value="1"/>
</dbReference>
<evidence type="ECO:0000256" key="4">
    <source>
        <dbReference type="ARBA" id="ARBA00023163"/>
    </source>
</evidence>
<dbReference type="CDD" id="cd01106">
    <property type="entry name" value="HTH_TipAL-Mta"/>
    <property type="match status" value="1"/>
</dbReference>
<dbReference type="AlphaFoldDB" id="A0A949JE60"/>
<dbReference type="PROSITE" id="PS50937">
    <property type="entry name" value="HTH_MERR_2"/>
    <property type="match status" value="1"/>
</dbReference>
<feature type="domain" description="HTH merR-type" evidence="6">
    <location>
        <begin position="48"/>
        <end position="117"/>
    </location>
</feature>
<evidence type="ECO:0000256" key="3">
    <source>
        <dbReference type="ARBA" id="ARBA00023125"/>
    </source>
</evidence>
<evidence type="ECO:0000256" key="2">
    <source>
        <dbReference type="ARBA" id="ARBA00023015"/>
    </source>
</evidence>
<keyword evidence="2" id="KW-0805">Transcription regulation</keyword>
<keyword evidence="4" id="KW-0804">Transcription</keyword>
<dbReference type="EMBL" id="JAELVF020000001">
    <property type="protein sequence ID" value="MBU7598397.1"/>
    <property type="molecule type" value="Genomic_DNA"/>
</dbReference>
<reference evidence="7" key="1">
    <citation type="submission" date="2021-06" db="EMBL/GenBank/DDBJ databases">
        <title>Sequencing of actinobacteria type strains.</title>
        <authorList>
            <person name="Nguyen G.-S."/>
            <person name="Wentzel A."/>
        </authorList>
    </citation>
    <scope>NUCLEOTIDE SEQUENCE</scope>
    <source>
        <strain evidence="7">P38-E01</strain>
    </source>
</reference>
<dbReference type="InterPro" id="IPR009061">
    <property type="entry name" value="DNA-bd_dom_put_sf"/>
</dbReference>
<dbReference type="Pfam" id="PF07739">
    <property type="entry name" value="TipAS"/>
    <property type="match status" value="1"/>
</dbReference>
<keyword evidence="3" id="KW-0238">DNA-binding</keyword>
<dbReference type="Gene3D" id="1.10.1660.10">
    <property type="match status" value="1"/>
</dbReference>
<dbReference type="InterPro" id="IPR047057">
    <property type="entry name" value="MerR_fam"/>
</dbReference>
<evidence type="ECO:0000256" key="1">
    <source>
        <dbReference type="ARBA" id="ARBA00022491"/>
    </source>
</evidence>
<proteinExistence type="predicted"/>
<dbReference type="GO" id="GO:0003700">
    <property type="term" value="F:DNA-binding transcription factor activity"/>
    <property type="evidence" value="ECO:0007669"/>
    <property type="project" value="InterPro"/>
</dbReference>
<dbReference type="InterPro" id="IPR012925">
    <property type="entry name" value="TipAS_dom"/>
</dbReference>
<keyword evidence="1" id="KW-0678">Repressor</keyword>
<organism evidence="7 8">
    <name type="scientific">Streptomyces tardus</name>
    <dbReference type="NCBI Taxonomy" id="2780544"/>
    <lineage>
        <taxon>Bacteria</taxon>
        <taxon>Bacillati</taxon>
        <taxon>Actinomycetota</taxon>
        <taxon>Actinomycetes</taxon>
        <taxon>Kitasatosporales</taxon>
        <taxon>Streptomycetaceae</taxon>
        <taxon>Streptomyces</taxon>
    </lineage>
</organism>
<dbReference type="SUPFAM" id="SSF46955">
    <property type="entry name" value="Putative DNA-binding domain"/>
    <property type="match status" value="1"/>
</dbReference>
<protein>
    <submittedName>
        <fullName evidence="7">MerR family transcriptional regulator</fullName>
    </submittedName>
</protein>
<gene>
    <name evidence="7" type="ORF">JGS22_012420</name>
</gene>
<feature type="compositionally biased region" description="Low complexity" evidence="5">
    <location>
        <begin position="10"/>
        <end position="22"/>
    </location>
</feature>
<dbReference type="PANTHER" id="PTHR30204:SF69">
    <property type="entry name" value="MERR-FAMILY TRANSCRIPTIONAL REGULATOR"/>
    <property type="match status" value="1"/>
</dbReference>
<sequence length="306" mass="33495">MSNVHHSTDRPGPASGPASRPGTVPGERNSHASAGHAPAGHGCDGGSGLTVGQVAAHLDVTVRALHHWDEIGLARPSLRTAAGYRLYTAEDLERLHRVVVYREIGLGLDRIRSVLDDPATGVTDALRAQRDRITEKIDRLRRLGTGLDRMIDAHERGLLLTAEQQTAVFGPHWNPEWPAQARHRYGDTAQWQQYAERAAARGPEEWRAVADAVARLDRALGDAMEAGVTPGSPAANRLVERHREVFAAYFPLSRQMQVCLARMYEADPGCSAHYDALRSGLAAWFREIVDANARAHGVDPDTAIWE</sequence>
<comment type="caution">
    <text evidence="7">The sequence shown here is derived from an EMBL/GenBank/DDBJ whole genome shotgun (WGS) entry which is preliminary data.</text>
</comment>